<comment type="caution">
    <text evidence="1">The sequence shown here is derived from an EMBL/GenBank/DDBJ whole genome shotgun (WGS) entry which is preliminary data.</text>
</comment>
<evidence type="ECO:0000313" key="2">
    <source>
        <dbReference type="Proteomes" id="UP000789366"/>
    </source>
</evidence>
<keyword evidence="2" id="KW-1185">Reference proteome</keyword>
<evidence type="ECO:0000313" key="1">
    <source>
        <dbReference type="EMBL" id="CAG8449657.1"/>
    </source>
</evidence>
<dbReference type="Proteomes" id="UP000789366">
    <property type="component" value="Unassembled WGS sequence"/>
</dbReference>
<protein>
    <submittedName>
        <fullName evidence="1">7717_t:CDS:1</fullName>
    </submittedName>
</protein>
<gene>
    <name evidence="1" type="ORF">SPELUC_LOCUS724</name>
</gene>
<sequence length="880" mass="101035">MVNNVNAQQYINDKYPINGVCTSKSDQVNKGKPRDEITILDLSKGKVGKGRFNDGKTLEGSLKLEGFTNLQTLIISSQQITSLDLSNCHILKKLDLSNCPRELTENKEAIKSSLILNLKKTKLVKGPIVTTVGENDVRNILIGKKYHFIDNIGFGDTSKDTIKEEDILRRIGEGIYSTKEGINQILFVVKGNFEKKHIEAFKVFENFISETGMAKFTTIVKTGFSNFRDQPSCERDKKALIGENKELEEIIGACNEVLHIDNPSMAVEGQKKKINKEDRERSREIVLNYLAEKYDINSLMDEYKKIEENSDKTEVGSGQKKEAESNLFKELKVKLAANVQGLFGKSTLANVLINPVGEFAQVFTEGDLSVSQTRNIQSESVRHEFIEREETKRVLYKVIDTPGIGDTKLSPEEILDIIGEAVYLVRDGVSRVFFVTNDRFDQYETATYDLLRKTIFDDQITNYTTIVRTNFETFRKKEECEQDIKEMKENDSLKEIIESCQGRVIHVNNPPTELKGVSEERIKINKDERRDSKKILLDHLKEVCRKDDTYNPQNLKALTKKVYERIEKKKKLSEALDKLQKQLKRVEGKIEDKKLSQVITDLNKEMEKESKTIQRAIFEHIQSKELISKVKPQKKSKEDKEINVMADKSEKDKDLSDEIKNAADQIREVIDERQQIKNILIVGRVGSGKSTLANVITGTDKFNESNYGGISETKNIQTEEVEIDGVQYRIIDTIGAGDTRLTKEEVLNKLTEMVNLTKNGLNQVLLVISGRFTQEEIEMFKLLKSVIFDEDIGKYTTIVRTRFEDFRNLQQCEYDHKFLLNENKEIREMIESCNGVIYVNNPPIYYKYGEEDSDERDRKDSRQRLLSHLETCQDIYKPKN</sequence>
<reference evidence="1" key="1">
    <citation type="submission" date="2021-06" db="EMBL/GenBank/DDBJ databases">
        <authorList>
            <person name="Kallberg Y."/>
            <person name="Tangrot J."/>
            <person name="Rosling A."/>
        </authorList>
    </citation>
    <scope>NUCLEOTIDE SEQUENCE</scope>
    <source>
        <strain evidence="1">28 12/20/2015</strain>
    </source>
</reference>
<proteinExistence type="predicted"/>
<organism evidence="1 2">
    <name type="scientific">Cetraspora pellucida</name>
    <dbReference type="NCBI Taxonomy" id="1433469"/>
    <lineage>
        <taxon>Eukaryota</taxon>
        <taxon>Fungi</taxon>
        <taxon>Fungi incertae sedis</taxon>
        <taxon>Mucoromycota</taxon>
        <taxon>Glomeromycotina</taxon>
        <taxon>Glomeromycetes</taxon>
        <taxon>Diversisporales</taxon>
        <taxon>Gigasporaceae</taxon>
        <taxon>Cetraspora</taxon>
    </lineage>
</organism>
<name>A0ACA9K3A5_9GLOM</name>
<dbReference type="EMBL" id="CAJVPW010000303">
    <property type="protein sequence ID" value="CAG8449657.1"/>
    <property type="molecule type" value="Genomic_DNA"/>
</dbReference>
<accession>A0ACA9K3A5</accession>